<sequence length="424" mass="47924">MTTSHYDWILGRTPPKLLRHSAVKHALLRDYLVDYFLTLVSTPHQDRVQLTVVDGFCGGGRYIDEAGDEVPGSPVVILEAVQEAQARLLHEQQRRKPIEFDIELICIDDSSSAIEYLRYVLEDQGYRDKLRSGSVQTLIGDFVYLADKVIAEAGRRSPRAGRAIFVLDQYGYDKVPLSTLHQIFSKLKRAEVILTFNVDSLLNFLCEKNLLDFERKTGIMGTATAADLDKEARSPYWRLNVQANLYQSITSGSGASYFTPFFVRPERGHGDFWLLHLSQHWKARDVMTGAHWQHHNHFIHYGAAGFDMLSTGYAARIDNEARPQAAFEFDDIASAASQNDMLTQIPQALGQHPGGICFEHFFLARINTTPATKEMVESTILQLVRENEIEIVGADGGVRNVRAALKPDHVLRLPMQRSFFFPSR</sequence>
<dbReference type="NCBIfam" id="TIGR04474">
    <property type="entry name" value="tcm_partner"/>
    <property type="match status" value="1"/>
</dbReference>
<protein>
    <recommendedName>
        <fullName evidence="1">GMT-like wHTH domain-containing protein</fullName>
    </recommendedName>
</protein>
<evidence type="ECO:0000313" key="2">
    <source>
        <dbReference type="EMBL" id="AWI79459.1"/>
    </source>
</evidence>
<evidence type="ECO:0000259" key="1">
    <source>
        <dbReference type="Pfam" id="PF22560"/>
    </source>
</evidence>
<dbReference type="InterPro" id="IPR054339">
    <property type="entry name" value="GMT_wHTH"/>
</dbReference>
<organism evidence="2 3">
    <name type="scientific">Parazoarcus communis</name>
    <dbReference type="NCBI Taxonomy" id="41977"/>
    <lineage>
        <taxon>Bacteria</taxon>
        <taxon>Pseudomonadati</taxon>
        <taxon>Pseudomonadota</taxon>
        <taxon>Betaproteobacteria</taxon>
        <taxon>Rhodocyclales</taxon>
        <taxon>Zoogloeaceae</taxon>
        <taxon>Parazoarcus</taxon>
    </lineage>
</organism>
<dbReference type="OrthoDB" id="275124at2"/>
<evidence type="ECO:0000313" key="3">
    <source>
        <dbReference type="Proteomes" id="UP000244902"/>
    </source>
</evidence>
<dbReference type="EMBL" id="CP022188">
    <property type="protein sequence ID" value="AWI79459.1"/>
    <property type="molecule type" value="Genomic_DNA"/>
</dbReference>
<feature type="domain" description="GMT-like wHTH" evidence="1">
    <location>
        <begin position="312"/>
        <end position="396"/>
    </location>
</feature>
<dbReference type="RefSeq" id="WP_108972349.1">
    <property type="nucleotide sequence ID" value="NZ_CP022188.1"/>
</dbReference>
<proteinExistence type="predicted"/>
<dbReference type="InterPro" id="IPR031009">
    <property type="entry name" value="Tcm_partner"/>
</dbReference>
<gene>
    <name evidence="2" type="ORF">CEW87_08805</name>
</gene>
<reference evidence="2 3" key="1">
    <citation type="submission" date="2017-06" db="EMBL/GenBank/DDBJ databases">
        <title>Azoarcus sp. TSNA42 complete genome sequence.</title>
        <authorList>
            <person name="Woo J.-H."/>
            <person name="Kim H.-S."/>
        </authorList>
    </citation>
    <scope>NUCLEOTIDE SEQUENCE [LARGE SCALE GENOMIC DNA]</scope>
    <source>
        <strain evidence="2 3">TSNA42</strain>
    </source>
</reference>
<name>A0A2U8H0F4_9RHOO</name>
<dbReference type="Pfam" id="PF22560">
    <property type="entry name" value="GMT-wHTH"/>
    <property type="match status" value="1"/>
</dbReference>
<dbReference type="Proteomes" id="UP000244902">
    <property type="component" value="Chromosome"/>
</dbReference>
<dbReference type="AlphaFoldDB" id="A0A2U8H0F4"/>
<accession>A0A2U8H0F4</accession>